<name>A0A095SJC2_9GAMM</name>
<dbReference type="Proteomes" id="UP000029444">
    <property type="component" value="Unassembled WGS sequence"/>
</dbReference>
<sequence length="88" mass="10182">MEDIRAEIDRRDRDIIALLGERAGYVHAAAAFKTSEDGVRAPERFRSMLQARREWAEQEGLDADMVEKLYRDLVEHFIQREMAAFKGG</sequence>
<dbReference type="SMART" id="SM00830">
    <property type="entry name" value="CM_2"/>
    <property type="match status" value="1"/>
</dbReference>
<dbReference type="Pfam" id="PF01817">
    <property type="entry name" value="CM_2"/>
    <property type="match status" value="1"/>
</dbReference>
<keyword evidence="4" id="KW-0456">Lyase</keyword>
<evidence type="ECO:0000256" key="2">
    <source>
        <dbReference type="ARBA" id="ARBA00023235"/>
    </source>
</evidence>
<dbReference type="PATRIC" id="fig|1177154.3.peg.2239"/>
<dbReference type="STRING" id="1177154.Y5S_02199"/>
<protein>
    <recommendedName>
        <fullName evidence="1">chorismate mutase</fullName>
        <ecNumber evidence="1">5.4.99.5</ecNumber>
    </recommendedName>
</protein>
<keyword evidence="2" id="KW-0413">Isomerase</keyword>
<dbReference type="Gene3D" id="1.20.59.10">
    <property type="entry name" value="Chorismate mutase"/>
    <property type="match status" value="1"/>
</dbReference>
<comment type="caution">
    <text evidence="4">The sequence shown here is derived from an EMBL/GenBank/DDBJ whole genome shotgun (WGS) entry which is preliminary data.</text>
</comment>
<keyword evidence="5" id="KW-1185">Reference proteome</keyword>
<dbReference type="GO" id="GO:0009697">
    <property type="term" value="P:salicylic acid biosynthetic process"/>
    <property type="evidence" value="ECO:0007669"/>
    <property type="project" value="InterPro"/>
</dbReference>
<dbReference type="InterPro" id="IPR036263">
    <property type="entry name" value="Chorismate_II_sf"/>
</dbReference>
<accession>A0A095SJC2</accession>
<organism evidence="4 5">
    <name type="scientific">Alcanivorax nanhaiticus</name>
    <dbReference type="NCBI Taxonomy" id="1177154"/>
    <lineage>
        <taxon>Bacteria</taxon>
        <taxon>Pseudomonadati</taxon>
        <taxon>Pseudomonadota</taxon>
        <taxon>Gammaproteobacteria</taxon>
        <taxon>Oceanospirillales</taxon>
        <taxon>Alcanivoracaceae</taxon>
        <taxon>Alcanivorax</taxon>
    </lineage>
</organism>
<dbReference type="PANTHER" id="PTHR38041">
    <property type="entry name" value="CHORISMATE MUTASE"/>
    <property type="match status" value="1"/>
</dbReference>
<dbReference type="InterPro" id="IPR002701">
    <property type="entry name" value="CM_II_prokaryot"/>
</dbReference>
<dbReference type="PROSITE" id="PS51168">
    <property type="entry name" value="CHORISMATE_MUT_2"/>
    <property type="match status" value="1"/>
</dbReference>
<dbReference type="EMBL" id="ARXV01000008">
    <property type="protein sequence ID" value="KGD64444.1"/>
    <property type="molecule type" value="Genomic_DNA"/>
</dbReference>
<feature type="domain" description="Chorismate mutase" evidence="3">
    <location>
        <begin position="1"/>
        <end position="85"/>
    </location>
</feature>
<dbReference type="PANTHER" id="PTHR38041:SF1">
    <property type="entry name" value="CHORISMATE MUTASE"/>
    <property type="match status" value="1"/>
</dbReference>
<dbReference type="eggNOG" id="COG1605">
    <property type="taxonomic scope" value="Bacteria"/>
</dbReference>
<dbReference type="SUPFAM" id="SSF48600">
    <property type="entry name" value="Chorismate mutase II"/>
    <property type="match status" value="1"/>
</dbReference>
<dbReference type="InterPro" id="IPR036979">
    <property type="entry name" value="CM_dom_sf"/>
</dbReference>
<evidence type="ECO:0000256" key="1">
    <source>
        <dbReference type="ARBA" id="ARBA00012404"/>
    </source>
</evidence>
<evidence type="ECO:0000259" key="3">
    <source>
        <dbReference type="PROSITE" id="PS51168"/>
    </source>
</evidence>
<dbReference type="NCBIfam" id="TIGR01803">
    <property type="entry name" value="CM-like"/>
    <property type="match status" value="1"/>
</dbReference>
<dbReference type="InterPro" id="IPR008241">
    <property type="entry name" value="Isochorismate_pyruvate-lyase"/>
</dbReference>
<dbReference type="GO" id="GO:0016835">
    <property type="term" value="F:carbon-oxygen lyase activity"/>
    <property type="evidence" value="ECO:0007669"/>
    <property type="project" value="InterPro"/>
</dbReference>
<dbReference type="GO" id="GO:0004106">
    <property type="term" value="F:chorismate mutase activity"/>
    <property type="evidence" value="ECO:0007669"/>
    <property type="project" value="UniProtKB-EC"/>
</dbReference>
<keyword evidence="4" id="KW-0670">Pyruvate</keyword>
<proteinExistence type="predicted"/>
<dbReference type="EC" id="5.4.99.5" evidence="1"/>
<reference evidence="4 5" key="1">
    <citation type="submission" date="2012-09" db="EMBL/GenBank/DDBJ databases">
        <title>Genome Sequence of alkane-degrading Bacterium Alcanivorax sp. 19-m-6.</title>
        <authorList>
            <person name="Lai Q."/>
            <person name="Shao Z."/>
        </authorList>
    </citation>
    <scope>NUCLEOTIDE SEQUENCE [LARGE SCALE GENOMIC DNA]</scope>
    <source>
        <strain evidence="4 5">19-m-6</strain>
    </source>
</reference>
<dbReference type="InterPro" id="IPR051331">
    <property type="entry name" value="Chorismate_mutase-related"/>
</dbReference>
<dbReference type="GO" id="GO:0046417">
    <property type="term" value="P:chorismate metabolic process"/>
    <property type="evidence" value="ECO:0007669"/>
    <property type="project" value="InterPro"/>
</dbReference>
<dbReference type="AlphaFoldDB" id="A0A095SJC2"/>
<evidence type="ECO:0000313" key="5">
    <source>
        <dbReference type="Proteomes" id="UP000029444"/>
    </source>
</evidence>
<gene>
    <name evidence="4" type="ORF">Y5S_02199</name>
</gene>
<evidence type="ECO:0000313" key="4">
    <source>
        <dbReference type="EMBL" id="KGD64444.1"/>
    </source>
</evidence>